<name>A0A9J5ZM51_SOLCO</name>
<evidence type="ECO:0000256" key="11">
    <source>
        <dbReference type="SAM" id="Phobius"/>
    </source>
</evidence>
<keyword evidence="3" id="KW-0349">Heme</keyword>
<keyword evidence="10 11" id="KW-0472">Membrane</keyword>
<dbReference type="GO" id="GO:0004497">
    <property type="term" value="F:monooxygenase activity"/>
    <property type="evidence" value="ECO:0007669"/>
    <property type="project" value="UniProtKB-KW"/>
</dbReference>
<evidence type="ECO:0000256" key="4">
    <source>
        <dbReference type="ARBA" id="ARBA00022692"/>
    </source>
</evidence>
<sequence length="168" mass="18614">MDFSLTITYVTTFIIFLYFIYMHFGIFSNKKGNINSRTPPKVAGSWPVIGHLHLLSGSNLPRNTFGLMADKYGPIFTVKFGAHQVLVALLAGGSDTTVVALTWTLSLLLNNPHVMQKAQEELGIQVGRNKLVDESHITNSVYLQAIAKELLRLYPPGPLSTPHESMED</sequence>
<evidence type="ECO:0000313" key="12">
    <source>
        <dbReference type="EMBL" id="KAG5613199.1"/>
    </source>
</evidence>
<comment type="subcellular location">
    <subcellularLocation>
        <location evidence="2">Membrane</location>
    </subcellularLocation>
</comment>
<keyword evidence="5" id="KW-0479">Metal-binding</keyword>
<gene>
    <name evidence="12" type="ORF">H5410_024480</name>
</gene>
<dbReference type="SUPFAM" id="SSF48264">
    <property type="entry name" value="Cytochrome P450"/>
    <property type="match status" value="2"/>
</dbReference>
<organism evidence="12 13">
    <name type="scientific">Solanum commersonii</name>
    <name type="common">Commerson's wild potato</name>
    <name type="synonym">Commerson's nightshade</name>
    <dbReference type="NCBI Taxonomy" id="4109"/>
    <lineage>
        <taxon>Eukaryota</taxon>
        <taxon>Viridiplantae</taxon>
        <taxon>Streptophyta</taxon>
        <taxon>Embryophyta</taxon>
        <taxon>Tracheophyta</taxon>
        <taxon>Spermatophyta</taxon>
        <taxon>Magnoliopsida</taxon>
        <taxon>eudicotyledons</taxon>
        <taxon>Gunneridae</taxon>
        <taxon>Pentapetalae</taxon>
        <taxon>asterids</taxon>
        <taxon>lamiids</taxon>
        <taxon>Solanales</taxon>
        <taxon>Solanaceae</taxon>
        <taxon>Solanoideae</taxon>
        <taxon>Solaneae</taxon>
        <taxon>Solanum</taxon>
    </lineage>
</organism>
<dbReference type="PRINTS" id="PR00385">
    <property type="entry name" value="P450"/>
</dbReference>
<protein>
    <recommendedName>
        <fullName evidence="14">Cytochrome P450</fullName>
    </recommendedName>
</protein>
<feature type="transmembrane region" description="Helical" evidence="11">
    <location>
        <begin position="6"/>
        <end position="27"/>
    </location>
</feature>
<evidence type="ECO:0000256" key="1">
    <source>
        <dbReference type="ARBA" id="ARBA00001971"/>
    </source>
</evidence>
<dbReference type="Pfam" id="PF00067">
    <property type="entry name" value="p450"/>
    <property type="match status" value="1"/>
</dbReference>
<dbReference type="GO" id="GO:0020037">
    <property type="term" value="F:heme binding"/>
    <property type="evidence" value="ECO:0007669"/>
    <property type="project" value="InterPro"/>
</dbReference>
<evidence type="ECO:0000256" key="5">
    <source>
        <dbReference type="ARBA" id="ARBA00022723"/>
    </source>
</evidence>
<evidence type="ECO:0000256" key="3">
    <source>
        <dbReference type="ARBA" id="ARBA00022617"/>
    </source>
</evidence>
<dbReference type="GO" id="GO:0005506">
    <property type="term" value="F:iron ion binding"/>
    <property type="evidence" value="ECO:0007669"/>
    <property type="project" value="InterPro"/>
</dbReference>
<proteinExistence type="predicted"/>
<dbReference type="InterPro" id="IPR002401">
    <property type="entry name" value="Cyt_P450_E_grp-I"/>
</dbReference>
<keyword evidence="7" id="KW-0560">Oxidoreductase</keyword>
<keyword evidence="9" id="KW-0503">Monooxygenase</keyword>
<evidence type="ECO:0000256" key="2">
    <source>
        <dbReference type="ARBA" id="ARBA00004370"/>
    </source>
</evidence>
<keyword evidence="8" id="KW-0408">Iron</keyword>
<dbReference type="Gene3D" id="1.10.630.10">
    <property type="entry name" value="Cytochrome P450"/>
    <property type="match status" value="2"/>
</dbReference>
<evidence type="ECO:0000256" key="6">
    <source>
        <dbReference type="ARBA" id="ARBA00022989"/>
    </source>
</evidence>
<dbReference type="InterPro" id="IPR036396">
    <property type="entry name" value="Cyt_P450_sf"/>
</dbReference>
<dbReference type="Proteomes" id="UP000824120">
    <property type="component" value="Chromosome 4"/>
</dbReference>
<evidence type="ECO:0000256" key="7">
    <source>
        <dbReference type="ARBA" id="ARBA00023002"/>
    </source>
</evidence>
<evidence type="ECO:0000256" key="9">
    <source>
        <dbReference type="ARBA" id="ARBA00023033"/>
    </source>
</evidence>
<evidence type="ECO:0000256" key="8">
    <source>
        <dbReference type="ARBA" id="ARBA00023004"/>
    </source>
</evidence>
<dbReference type="PRINTS" id="PR00463">
    <property type="entry name" value="EP450I"/>
</dbReference>
<dbReference type="PANTHER" id="PTHR47947">
    <property type="entry name" value="CYTOCHROME P450 82C3-RELATED"/>
    <property type="match status" value="1"/>
</dbReference>
<comment type="cofactor">
    <cofactor evidence="1">
        <name>heme</name>
        <dbReference type="ChEBI" id="CHEBI:30413"/>
    </cofactor>
</comment>
<dbReference type="InterPro" id="IPR001128">
    <property type="entry name" value="Cyt_P450"/>
</dbReference>
<evidence type="ECO:0008006" key="14">
    <source>
        <dbReference type="Google" id="ProtNLM"/>
    </source>
</evidence>
<dbReference type="OrthoDB" id="2789670at2759"/>
<dbReference type="PANTHER" id="PTHR47947:SF26">
    <property type="entry name" value="CYTOCHROME P450"/>
    <property type="match status" value="1"/>
</dbReference>
<evidence type="ECO:0000256" key="10">
    <source>
        <dbReference type="ARBA" id="ARBA00023136"/>
    </source>
</evidence>
<evidence type="ECO:0000313" key="13">
    <source>
        <dbReference type="Proteomes" id="UP000824120"/>
    </source>
</evidence>
<dbReference type="AlphaFoldDB" id="A0A9J5ZM51"/>
<dbReference type="EMBL" id="JACXVP010000004">
    <property type="protein sequence ID" value="KAG5613199.1"/>
    <property type="molecule type" value="Genomic_DNA"/>
</dbReference>
<dbReference type="GO" id="GO:0016705">
    <property type="term" value="F:oxidoreductase activity, acting on paired donors, with incorporation or reduction of molecular oxygen"/>
    <property type="evidence" value="ECO:0007669"/>
    <property type="project" value="InterPro"/>
</dbReference>
<dbReference type="InterPro" id="IPR050651">
    <property type="entry name" value="Plant_Cytochrome_P450_Monoox"/>
</dbReference>
<keyword evidence="6 11" id="KW-1133">Transmembrane helix</keyword>
<reference evidence="12 13" key="1">
    <citation type="submission" date="2020-09" db="EMBL/GenBank/DDBJ databases">
        <title>De no assembly of potato wild relative species, Solanum commersonii.</title>
        <authorList>
            <person name="Cho K."/>
        </authorList>
    </citation>
    <scope>NUCLEOTIDE SEQUENCE [LARGE SCALE GENOMIC DNA]</scope>
    <source>
        <strain evidence="12">LZ3.2</strain>
        <tissue evidence="12">Leaf</tissue>
    </source>
</reference>
<accession>A0A9J5ZM51</accession>
<keyword evidence="4 11" id="KW-0812">Transmembrane</keyword>
<keyword evidence="13" id="KW-1185">Reference proteome</keyword>
<comment type="caution">
    <text evidence="12">The sequence shown here is derived from an EMBL/GenBank/DDBJ whole genome shotgun (WGS) entry which is preliminary data.</text>
</comment>